<organism evidence="1 2">
    <name type="scientific">Streptomyces rimosus subsp. rimosus</name>
    <dbReference type="NCBI Taxonomy" id="132474"/>
    <lineage>
        <taxon>Bacteria</taxon>
        <taxon>Bacillati</taxon>
        <taxon>Actinomycetota</taxon>
        <taxon>Actinomycetes</taxon>
        <taxon>Kitasatosporales</taxon>
        <taxon>Streptomycetaceae</taxon>
        <taxon>Streptomyces</taxon>
    </lineage>
</organism>
<sequence length="152" mass="16941">MADDRLAQIKNHIEAGVFLADTRWLIAQLERYVGTEPTVAEEMSYLSSCLDAVRAVCDQARQAARRGDQPMPVPEWVAAVEQAANGERSADPADRRRRIYIDGKGRAWMSQDTDPVKGELIAPFDTNPFDDGEPTEAVRARTGGLREIGRIW</sequence>
<name>A0ABY3ZCS3_STRRM</name>
<proteinExistence type="predicted"/>
<gene>
    <name evidence="1" type="ORF">SRIMR7_29360</name>
</gene>
<dbReference type="RefSeq" id="WP_003981171.1">
    <property type="nucleotide sequence ID" value="NZ_CP043497.1"/>
</dbReference>
<dbReference type="Proteomes" id="UP000829494">
    <property type="component" value="Chromosome"/>
</dbReference>
<evidence type="ECO:0000313" key="1">
    <source>
        <dbReference type="EMBL" id="UNZ06264.1"/>
    </source>
</evidence>
<accession>A0ABY3ZCS3</accession>
<reference evidence="1 2" key="1">
    <citation type="submission" date="2022-03" db="EMBL/GenBank/DDBJ databases">
        <title>Complete genome of Streptomyces rimosus ssp. rimosus R7 (=ATCC 10970).</title>
        <authorList>
            <person name="Beganovic S."/>
            <person name="Ruckert C."/>
            <person name="Busche T."/>
            <person name="Kalinowski J."/>
            <person name="Wittmann C."/>
        </authorList>
    </citation>
    <scope>NUCLEOTIDE SEQUENCE [LARGE SCALE GENOMIC DNA]</scope>
    <source>
        <strain evidence="1 2">R7</strain>
    </source>
</reference>
<dbReference type="EMBL" id="CP094298">
    <property type="protein sequence ID" value="UNZ06264.1"/>
    <property type="molecule type" value="Genomic_DNA"/>
</dbReference>
<evidence type="ECO:0000313" key="2">
    <source>
        <dbReference type="Proteomes" id="UP000829494"/>
    </source>
</evidence>
<keyword evidence="2" id="KW-1185">Reference proteome</keyword>
<protein>
    <submittedName>
        <fullName evidence="1">Uncharacterized protein</fullName>
    </submittedName>
</protein>
<dbReference type="GeneID" id="66854602"/>